<dbReference type="InterPro" id="IPR006367">
    <property type="entry name" value="Sirohaem_synthase_N"/>
</dbReference>
<dbReference type="RefSeq" id="WP_037541711.1">
    <property type="nucleotide sequence ID" value="NZ_AP018585.1"/>
</dbReference>
<dbReference type="PANTHER" id="PTHR35330:SF1">
    <property type="entry name" value="SIROHEME BIOSYNTHESIS PROTEIN MET8"/>
    <property type="match status" value="1"/>
</dbReference>
<dbReference type="Gene3D" id="3.40.50.720">
    <property type="entry name" value="NAD(P)-binding Rossmann-like Domain"/>
    <property type="match status" value="1"/>
</dbReference>
<accession>A0ABM7FTV4</accession>
<evidence type="ECO:0000256" key="6">
    <source>
        <dbReference type="ARBA" id="ARBA00047561"/>
    </source>
</evidence>
<evidence type="ECO:0000256" key="2">
    <source>
        <dbReference type="ARBA" id="ARBA00012400"/>
    </source>
</evidence>
<name>A0ABM7FTV4_9STAP</name>
<reference evidence="7 8" key="1">
    <citation type="submission" date="2018-05" db="EMBL/GenBank/DDBJ databases">
        <title>Complete genome sequencing of three human clinical isolates of Staphylococcus caprae reveals virulence factors similar to those of S. epidermidis and S. capitis.</title>
        <authorList>
            <person name="Watanabe S."/>
            <person name="Cui L."/>
        </authorList>
    </citation>
    <scope>NUCLEOTIDE SEQUENCE [LARGE SCALE GENOMIC DNA]</scope>
    <source>
        <strain evidence="7 8">JMUB590</strain>
    </source>
</reference>
<dbReference type="PANTHER" id="PTHR35330">
    <property type="entry name" value="SIROHEME BIOSYNTHESIS PROTEIN MET8"/>
    <property type="match status" value="1"/>
</dbReference>
<evidence type="ECO:0000256" key="1">
    <source>
        <dbReference type="ARBA" id="ARBA00005010"/>
    </source>
</evidence>
<evidence type="ECO:0000256" key="3">
    <source>
        <dbReference type="ARBA" id="ARBA00023002"/>
    </source>
</evidence>
<dbReference type="Gene3D" id="1.10.8.610">
    <property type="entry name" value="SirC, precorrin-2 dehydrogenase, C-terminal helical domain-like"/>
    <property type="match status" value="1"/>
</dbReference>
<dbReference type="NCBIfam" id="NF005222">
    <property type="entry name" value="PRK06718.1"/>
    <property type="match status" value="1"/>
</dbReference>
<dbReference type="SUPFAM" id="SSF75615">
    <property type="entry name" value="Siroheme synthase middle domains-like"/>
    <property type="match status" value="1"/>
</dbReference>
<dbReference type="Proteomes" id="UP000274772">
    <property type="component" value="Chromosome"/>
</dbReference>
<keyword evidence="4" id="KW-0520">NAD</keyword>
<proteinExistence type="predicted"/>
<dbReference type="SUPFAM" id="SSF51735">
    <property type="entry name" value="NAD(P)-binding Rossmann-fold domains"/>
    <property type="match status" value="1"/>
</dbReference>
<dbReference type="EC" id="1.3.1.76" evidence="2"/>
<dbReference type="GeneID" id="58050110"/>
<evidence type="ECO:0000256" key="5">
    <source>
        <dbReference type="ARBA" id="ARBA00023244"/>
    </source>
</evidence>
<keyword evidence="8" id="KW-1185">Reference proteome</keyword>
<gene>
    <name evidence="7" type="ORF">JMUB590_0336</name>
</gene>
<evidence type="ECO:0000313" key="8">
    <source>
        <dbReference type="Proteomes" id="UP000274772"/>
    </source>
</evidence>
<dbReference type="NCBIfam" id="TIGR01470">
    <property type="entry name" value="cysG_Nterm"/>
    <property type="match status" value="1"/>
</dbReference>
<evidence type="ECO:0000256" key="4">
    <source>
        <dbReference type="ARBA" id="ARBA00023027"/>
    </source>
</evidence>
<comment type="catalytic activity">
    <reaction evidence="6">
        <text>precorrin-2 + NAD(+) = sirohydrochlorin + NADH + 2 H(+)</text>
        <dbReference type="Rhea" id="RHEA:15613"/>
        <dbReference type="ChEBI" id="CHEBI:15378"/>
        <dbReference type="ChEBI" id="CHEBI:57540"/>
        <dbReference type="ChEBI" id="CHEBI:57945"/>
        <dbReference type="ChEBI" id="CHEBI:58351"/>
        <dbReference type="ChEBI" id="CHEBI:58827"/>
        <dbReference type="EC" id="1.3.1.76"/>
    </reaction>
</comment>
<keyword evidence="3" id="KW-0560">Oxidoreductase</keyword>
<dbReference type="InterPro" id="IPR028161">
    <property type="entry name" value="Met8-like"/>
</dbReference>
<comment type="pathway">
    <text evidence="1">Porphyrin-containing compound metabolism; siroheme biosynthesis; sirohydrochlorin from precorrin-2: step 1/1.</text>
</comment>
<dbReference type="EMBL" id="AP018586">
    <property type="protein sequence ID" value="BBD91446.1"/>
    <property type="molecule type" value="Genomic_DNA"/>
</dbReference>
<dbReference type="InterPro" id="IPR036291">
    <property type="entry name" value="NAD(P)-bd_dom_sf"/>
</dbReference>
<protein>
    <recommendedName>
        <fullName evidence="2">precorrin-2 dehydrogenase</fullName>
        <ecNumber evidence="2">1.3.1.76</ecNumber>
    </recommendedName>
</protein>
<dbReference type="InterPro" id="IPR042518">
    <property type="entry name" value="SirC_C"/>
</dbReference>
<dbReference type="Pfam" id="PF22440">
    <property type="entry name" value="SirC_C"/>
    <property type="match status" value="1"/>
</dbReference>
<evidence type="ECO:0000313" key="7">
    <source>
        <dbReference type="EMBL" id="BBD91446.1"/>
    </source>
</evidence>
<organism evidence="7 8">
    <name type="scientific">Staphylococcus caprae</name>
    <dbReference type="NCBI Taxonomy" id="29380"/>
    <lineage>
        <taxon>Bacteria</taxon>
        <taxon>Bacillati</taxon>
        <taxon>Bacillota</taxon>
        <taxon>Bacilli</taxon>
        <taxon>Bacillales</taxon>
        <taxon>Staphylococcaceae</taxon>
        <taxon>Staphylococcus</taxon>
    </lineage>
</organism>
<dbReference type="Pfam" id="PF13241">
    <property type="entry name" value="NAD_binding_7"/>
    <property type="match status" value="1"/>
</dbReference>
<keyword evidence="5" id="KW-0627">Porphyrin biosynthesis</keyword>
<sequence length="203" mass="23313">MNMPLMLDLTDKKVVIVGGGKIATRRVQTLLDYTTLIHVVSPTLTETIEQLVKTKCITYSNKCFEPQDIDDADFVIAATNDQKINEEVMHALPRHALFNHAGQAELGNVTFPNIFKRNRLTIGVSTEGASPKLGQRIIKNLEHTYTEDYADYVQFLYESRQYIKALRIEPSDKQALLEQILSEKYLDETKQHEFIRWLKSQVK</sequence>